<dbReference type="InterPro" id="IPR050344">
    <property type="entry name" value="Peptidase_M1_aminopeptidases"/>
</dbReference>
<dbReference type="Gene3D" id="1.10.390.10">
    <property type="entry name" value="Neutral Protease Domain 2"/>
    <property type="match status" value="1"/>
</dbReference>
<reference evidence="15 16" key="1">
    <citation type="submission" date="2014-06" db="EMBL/GenBank/DDBJ databases">
        <title>Genomes of Alteromonas australica, a world apart.</title>
        <authorList>
            <person name="Gonzaga A."/>
            <person name="Lopez-Perez M."/>
            <person name="Rodriguez-Valera F."/>
        </authorList>
    </citation>
    <scope>NUCLEOTIDE SEQUENCE [LARGE SCALE GENOMIC DNA]</scope>
    <source>
        <strain evidence="15 16">H 17</strain>
    </source>
</reference>
<dbReference type="PANTHER" id="PTHR11533:SF174">
    <property type="entry name" value="PUROMYCIN-SENSITIVE AMINOPEPTIDASE-RELATED"/>
    <property type="match status" value="1"/>
</dbReference>
<keyword evidence="10" id="KW-0862">Zinc</keyword>
<accession>A0A075P9N6</accession>
<dbReference type="GeneID" id="78256339"/>
<dbReference type="Pfam" id="PF01433">
    <property type="entry name" value="Peptidase_M1"/>
    <property type="match status" value="1"/>
</dbReference>
<keyword evidence="8" id="KW-0479">Metal-binding</keyword>
<evidence type="ECO:0000256" key="9">
    <source>
        <dbReference type="ARBA" id="ARBA00022801"/>
    </source>
</evidence>
<keyword evidence="16" id="KW-1185">Reference proteome</keyword>
<feature type="chain" id="PRO_5001708671" description="Aminopeptidase N" evidence="12">
    <location>
        <begin position="20"/>
        <end position="582"/>
    </location>
</feature>
<dbReference type="GO" id="GO:0016020">
    <property type="term" value="C:membrane"/>
    <property type="evidence" value="ECO:0007669"/>
    <property type="project" value="TreeGrafter"/>
</dbReference>
<evidence type="ECO:0000256" key="12">
    <source>
        <dbReference type="SAM" id="SignalP"/>
    </source>
</evidence>
<gene>
    <name evidence="15" type="ORF">EP13_15740</name>
</gene>
<dbReference type="eggNOG" id="COG0308">
    <property type="taxonomic scope" value="Bacteria"/>
</dbReference>
<dbReference type="KEGG" id="aal:EP13_15740"/>
<dbReference type="GO" id="GO:0070006">
    <property type="term" value="F:metalloaminopeptidase activity"/>
    <property type="evidence" value="ECO:0007669"/>
    <property type="project" value="TreeGrafter"/>
</dbReference>
<protein>
    <recommendedName>
        <fullName evidence="5">Aminopeptidase N</fullName>
        <ecNumber evidence="4">3.4.11.2</ecNumber>
    </recommendedName>
</protein>
<dbReference type="EMBL" id="CP008849">
    <property type="protein sequence ID" value="AIG00018.1"/>
    <property type="molecule type" value="Genomic_DNA"/>
</dbReference>
<feature type="domain" description="Peptidase M1 membrane alanine aminopeptidase" evidence="13">
    <location>
        <begin position="339"/>
        <end position="490"/>
    </location>
</feature>
<comment type="catalytic activity">
    <reaction evidence="1">
        <text>Release of an N-terminal amino acid, Xaa-|-Yaa- from a peptide, amide or arylamide. Xaa is preferably Ala, but may be most amino acids including Pro (slow action). When a terminal hydrophobic residue is followed by a prolyl residue, the two may be released as an intact Xaa-Pro dipeptide.</text>
        <dbReference type="EC" id="3.4.11.2"/>
    </reaction>
</comment>
<evidence type="ECO:0000256" key="10">
    <source>
        <dbReference type="ARBA" id="ARBA00022833"/>
    </source>
</evidence>
<dbReference type="InterPro" id="IPR014782">
    <property type="entry name" value="Peptidase_M1_dom"/>
</dbReference>
<dbReference type="AlphaFoldDB" id="A0A075P9N6"/>
<evidence type="ECO:0000256" key="7">
    <source>
        <dbReference type="ARBA" id="ARBA00022670"/>
    </source>
</evidence>
<evidence type="ECO:0000313" key="16">
    <source>
        <dbReference type="Proteomes" id="UP000056090"/>
    </source>
</evidence>
<dbReference type="GO" id="GO:0042277">
    <property type="term" value="F:peptide binding"/>
    <property type="evidence" value="ECO:0007669"/>
    <property type="project" value="TreeGrafter"/>
</dbReference>
<keyword evidence="9" id="KW-0378">Hydrolase</keyword>
<dbReference type="PROSITE" id="PS51257">
    <property type="entry name" value="PROKAR_LIPOPROTEIN"/>
    <property type="match status" value="1"/>
</dbReference>
<dbReference type="InterPro" id="IPR045357">
    <property type="entry name" value="Aminopeptidase_N-like_N"/>
</dbReference>
<organism evidence="15 16">
    <name type="scientific">Alteromonas australica</name>
    <dbReference type="NCBI Taxonomy" id="589873"/>
    <lineage>
        <taxon>Bacteria</taxon>
        <taxon>Pseudomonadati</taxon>
        <taxon>Pseudomonadota</taxon>
        <taxon>Gammaproteobacteria</taxon>
        <taxon>Alteromonadales</taxon>
        <taxon>Alteromonadaceae</taxon>
        <taxon>Alteromonas/Salinimonas group</taxon>
        <taxon>Alteromonas</taxon>
    </lineage>
</organism>
<keyword evidence="7" id="KW-0645">Protease</keyword>
<dbReference type="GO" id="GO:0008270">
    <property type="term" value="F:zinc ion binding"/>
    <property type="evidence" value="ECO:0007669"/>
    <property type="project" value="InterPro"/>
</dbReference>
<evidence type="ECO:0000256" key="1">
    <source>
        <dbReference type="ARBA" id="ARBA00000098"/>
    </source>
</evidence>
<keyword evidence="12" id="KW-0732">Signal</keyword>
<dbReference type="CDD" id="cd09603">
    <property type="entry name" value="M1_APN_like"/>
    <property type="match status" value="1"/>
</dbReference>
<dbReference type="EC" id="3.4.11.2" evidence="4"/>
<dbReference type="Pfam" id="PF17900">
    <property type="entry name" value="Peptidase_M1_N"/>
    <property type="match status" value="1"/>
</dbReference>
<evidence type="ECO:0000259" key="14">
    <source>
        <dbReference type="Pfam" id="PF17900"/>
    </source>
</evidence>
<dbReference type="Gene3D" id="2.60.40.1730">
    <property type="entry name" value="tricorn interacting facor f3 domain"/>
    <property type="match status" value="1"/>
</dbReference>
<proteinExistence type="inferred from homology"/>
<dbReference type="GO" id="GO:0016285">
    <property type="term" value="F:alanyl aminopeptidase activity"/>
    <property type="evidence" value="ECO:0007669"/>
    <property type="project" value="UniProtKB-EC"/>
</dbReference>
<evidence type="ECO:0000313" key="15">
    <source>
        <dbReference type="EMBL" id="AIG00018.1"/>
    </source>
</evidence>
<dbReference type="SUPFAM" id="SSF55486">
    <property type="entry name" value="Metalloproteases ('zincins'), catalytic domain"/>
    <property type="match status" value="1"/>
</dbReference>
<evidence type="ECO:0000256" key="3">
    <source>
        <dbReference type="ARBA" id="ARBA00010136"/>
    </source>
</evidence>
<dbReference type="GO" id="GO:0005737">
    <property type="term" value="C:cytoplasm"/>
    <property type="evidence" value="ECO:0007669"/>
    <property type="project" value="TreeGrafter"/>
</dbReference>
<dbReference type="PRINTS" id="PR00756">
    <property type="entry name" value="ALADIPTASE"/>
</dbReference>
<name>A0A075P9N6_9ALTE</name>
<dbReference type="Proteomes" id="UP000056090">
    <property type="component" value="Chromosome"/>
</dbReference>
<dbReference type="PANTHER" id="PTHR11533">
    <property type="entry name" value="PROTEASE M1 ZINC METALLOPROTEASE"/>
    <property type="match status" value="1"/>
</dbReference>
<feature type="domain" description="Aminopeptidase N-like N-terminal" evidence="14">
    <location>
        <begin position="68"/>
        <end position="241"/>
    </location>
</feature>
<dbReference type="RefSeq" id="WP_044058050.1">
    <property type="nucleotide sequence ID" value="NZ_CBCSKJ010000002.1"/>
</dbReference>
<evidence type="ECO:0000259" key="13">
    <source>
        <dbReference type="Pfam" id="PF01433"/>
    </source>
</evidence>
<evidence type="ECO:0000256" key="4">
    <source>
        <dbReference type="ARBA" id="ARBA00012564"/>
    </source>
</evidence>
<dbReference type="SUPFAM" id="SSF63737">
    <property type="entry name" value="Leukotriene A4 hydrolase N-terminal domain"/>
    <property type="match status" value="1"/>
</dbReference>
<evidence type="ECO:0000256" key="11">
    <source>
        <dbReference type="ARBA" id="ARBA00023049"/>
    </source>
</evidence>
<dbReference type="GO" id="GO:0006508">
    <property type="term" value="P:proteolysis"/>
    <property type="evidence" value="ECO:0007669"/>
    <property type="project" value="UniProtKB-KW"/>
</dbReference>
<keyword evidence="11" id="KW-0482">Metalloprotease</keyword>
<dbReference type="GO" id="GO:0005615">
    <property type="term" value="C:extracellular space"/>
    <property type="evidence" value="ECO:0007669"/>
    <property type="project" value="TreeGrafter"/>
</dbReference>
<dbReference type="InterPro" id="IPR027268">
    <property type="entry name" value="Peptidase_M4/M1_CTD_sf"/>
</dbReference>
<feature type="signal peptide" evidence="12">
    <location>
        <begin position="1"/>
        <end position="19"/>
    </location>
</feature>
<sequence>MKKSAIALSCVSVFLFSCAAPKSITQPDSTTPLAQTVKPNELSTPYTLKTGGEISEHQKHLTVDKALLRFSFDFDKEILFGDTTLTLNASKPQSTFSVDLDTRFTLQDVWLNGERLPNDRYSNKYGELIVSSSSLVAFPATLRVVYSGHPRTPIRAPWDGGVMWEKTAEGQPWLATAVQGEGCDLFWPCIDQPFGEPNETELYITVPKPLVAATNGVLINTHDEGDNRTYHWQTKSVHNTYGIALNIAPYKQMTTQFTSIYGNTYPLTYYYLPEKEDKAKALFDELPEMITFFERMIGPYPFADEKVGIVQTPHLGMEHQTINAYGNQYRKDDGGYDWLMQHEFAHEWFGNQLTNDNWDHMWLHEGFGTYMQPLYAQYLHGNEAYFVKLNAQRKGLANAHPIVSNTLMSEEDVYEKGPAGDIYAKGAWVIHTLRGVMGDDAFFRSVTELVYGRTDPKPGNFKPIFANTQDFIDIVNKHSESNLDWFFDVYLFSAALPELTMTRHKDSVTFAWKTDNNLPFPMPLEVSINGKITELDMQTAFSLPVSQFDTVIADPNSKVLRYEQRYEDYKAWIKENSNTKKK</sequence>
<evidence type="ECO:0000256" key="5">
    <source>
        <dbReference type="ARBA" id="ARBA00015611"/>
    </source>
</evidence>
<comment type="cofactor">
    <cofactor evidence="2">
        <name>Zn(2+)</name>
        <dbReference type="ChEBI" id="CHEBI:29105"/>
    </cofactor>
</comment>
<evidence type="ECO:0000256" key="6">
    <source>
        <dbReference type="ARBA" id="ARBA00022438"/>
    </source>
</evidence>
<evidence type="ECO:0000256" key="8">
    <source>
        <dbReference type="ARBA" id="ARBA00022723"/>
    </source>
</evidence>
<dbReference type="InterPro" id="IPR001930">
    <property type="entry name" value="Peptidase_M1"/>
</dbReference>
<dbReference type="InterPro" id="IPR042097">
    <property type="entry name" value="Aminopeptidase_N-like_N_sf"/>
</dbReference>
<dbReference type="GO" id="GO:0043171">
    <property type="term" value="P:peptide catabolic process"/>
    <property type="evidence" value="ECO:0007669"/>
    <property type="project" value="TreeGrafter"/>
</dbReference>
<keyword evidence="6 15" id="KW-0031">Aminopeptidase</keyword>
<evidence type="ECO:0000256" key="2">
    <source>
        <dbReference type="ARBA" id="ARBA00001947"/>
    </source>
</evidence>
<comment type="similarity">
    <text evidence="3">Belongs to the peptidase M1 family.</text>
</comment>